<feature type="domain" description="Laminin EGF-like" evidence="16">
    <location>
        <begin position="505"/>
        <end position="567"/>
    </location>
</feature>
<name>A0A8B7P9D4_HYAAZ</name>
<keyword evidence="19" id="KW-1185">Reference proteome</keyword>
<evidence type="ECO:0000256" key="8">
    <source>
        <dbReference type="ARBA" id="ARBA00023054"/>
    </source>
</evidence>
<dbReference type="KEGG" id="hazt:108678803"/>
<feature type="disulfide bond" evidence="12">
    <location>
        <begin position="1347"/>
        <end position="1364"/>
    </location>
</feature>
<keyword evidence="4 15" id="KW-0732">Signal</keyword>
<dbReference type="FunFam" id="2.10.25.10:FF:000138">
    <property type="entry name" value="Laminin subunit beta 1"/>
    <property type="match status" value="1"/>
</dbReference>
<feature type="domain" description="Laminin EGF-like" evidence="16">
    <location>
        <begin position="631"/>
        <end position="690"/>
    </location>
</feature>
<dbReference type="PRINTS" id="PR00011">
    <property type="entry name" value="EGFLAMININ"/>
</dbReference>
<feature type="disulfide bond" evidence="12">
    <location>
        <begin position="1296"/>
        <end position="1308"/>
    </location>
</feature>
<feature type="disulfide bond" evidence="12">
    <location>
        <begin position="1043"/>
        <end position="1060"/>
    </location>
</feature>
<dbReference type="GO" id="GO:0009888">
    <property type="term" value="P:tissue development"/>
    <property type="evidence" value="ECO:0007669"/>
    <property type="project" value="TreeGrafter"/>
</dbReference>
<feature type="domain" description="Laminin EGF-like" evidence="16">
    <location>
        <begin position="1089"/>
        <end position="1134"/>
    </location>
</feature>
<dbReference type="CTD" id="34068"/>
<feature type="disulfide bond" evidence="12">
    <location>
        <begin position="1366"/>
        <end position="1375"/>
    </location>
</feature>
<evidence type="ECO:0000256" key="4">
    <source>
        <dbReference type="ARBA" id="ARBA00022729"/>
    </source>
</evidence>
<dbReference type="FunFam" id="2.60.120.260:FF:000010">
    <property type="entry name" value="Laminin subunit beta 1"/>
    <property type="match status" value="1"/>
</dbReference>
<dbReference type="Pfam" id="PF00055">
    <property type="entry name" value="Laminin_N"/>
    <property type="match status" value="1"/>
</dbReference>
<evidence type="ECO:0000259" key="18">
    <source>
        <dbReference type="PROSITE" id="PS51117"/>
    </source>
</evidence>
<protein>
    <submittedName>
        <fullName evidence="20">Laminin subunit beta-1 isoform X1</fullName>
    </submittedName>
    <submittedName>
        <fullName evidence="21">Laminin subunit beta-1 isoform X2</fullName>
    </submittedName>
</protein>
<feature type="disulfide bond" evidence="12">
    <location>
        <begin position="1268"/>
        <end position="1277"/>
    </location>
</feature>
<dbReference type="PROSITE" id="PS50027">
    <property type="entry name" value="EGF_LAM_2"/>
    <property type="match status" value="11"/>
</dbReference>
<feature type="compositionally biased region" description="Polar residues" evidence="14">
    <location>
        <begin position="111"/>
        <end position="122"/>
    </location>
</feature>
<evidence type="ECO:0000256" key="5">
    <source>
        <dbReference type="ARBA" id="ARBA00022737"/>
    </source>
</evidence>
<dbReference type="GO" id="GO:0070831">
    <property type="term" value="P:basement membrane assembly"/>
    <property type="evidence" value="ECO:0007669"/>
    <property type="project" value="TreeGrafter"/>
</dbReference>
<feature type="domain" description="Laminin EGF-like" evidence="16">
    <location>
        <begin position="1135"/>
        <end position="1184"/>
    </location>
</feature>
<keyword evidence="10" id="KW-0325">Glycoprotein</keyword>
<dbReference type="InterPro" id="IPR050440">
    <property type="entry name" value="Laminin/Netrin_ECM"/>
</dbReference>
<dbReference type="PROSITE" id="PS01248">
    <property type="entry name" value="EGF_LAM_1"/>
    <property type="match status" value="4"/>
</dbReference>
<dbReference type="FunFam" id="2.10.25.10:FF:000145">
    <property type="entry name" value="Laminin subunit beta 1"/>
    <property type="match status" value="1"/>
</dbReference>
<dbReference type="FunFam" id="2.10.25.10:FF:000775">
    <property type="entry name" value="Predicted protein"/>
    <property type="match status" value="1"/>
</dbReference>
<feature type="chain" id="PRO_5044664449" evidence="15">
    <location>
        <begin position="26"/>
        <end position="2042"/>
    </location>
</feature>
<feature type="disulfide bond" evidence="12">
    <location>
        <begin position="661"/>
        <end position="670"/>
    </location>
</feature>
<evidence type="ECO:0000256" key="10">
    <source>
        <dbReference type="ARBA" id="ARBA00023180"/>
    </source>
</evidence>
<evidence type="ECO:0000256" key="3">
    <source>
        <dbReference type="ARBA" id="ARBA00022530"/>
    </source>
</evidence>
<feature type="disulfide bond" evidence="12">
    <location>
        <begin position="1393"/>
        <end position="1405"/>
    </location>
</feature>
<keyword evidence="2" id="KW-0964">Secreted</keyword>
<feature type="disulfide bond" evidence="12">
    <location>
        <begin position="1298"/>
        <end position="1315"/>
    </location>
</feature>
<feature type="disulfide bond" evidence="12">
    <location>
        <begin position="1089"/>
        <end position="1101"/>
    </location>
</feature>
<evidence type="ECO:0000256" key="9">
    <source>
        <dbReference type="ARBA" id="ARBA00023157"/>
    </source>
</evidence>
<dbReference type="GO" id="GO:0009887">
    <property type="term" value="P:animal organ morphogenesis"/>
    <property type="evidence" value="ECO:0007669"/>
    <property type="project" value="TreeGrafter"/>
</dbReference>
<dbReference type="FunFam" id="2.10.25.10:FF:000065">
    <property type="entry name" value="Laminin subunit beta 1"/>
    <property type="match status" value="1"/>
</dbReference>
<evidence type="ECO:0000256" key="11">
    <source>
        <dbReference type="ARBA" id="ARBA00023292"/>
    </source>
</evidence>
<dbReference type="GO" id="GO:0016477">
    <property type="term" value="P:cell migration"/>
    <property type="evidence" value="ECO:0007669"/>
    <property type="project" value="TreeGrafter"/>
</dbReference>
<gene>
    <name evidence="20 21" type="primary">LOC108678803</name>
</gene>
<accession>A0A8B7P9D4</accession>
<evidence type="ECO:0000256" key="12">
    <source>
        <dbReference type="PROSITE-ProRule" id="PRU00460"/>
    </source>
</evidence>
<feature type="disulfide bond" evidence="12">
    <location>
        <begin position="1414"/>
        <end position="1423"/>
    </location>
</feature>
<keyword evidence="8 13" id="KW-0175">Coiled coil</keyword>
<dbReference type="InterPro" id="IPR056863">
    <property type="entry name" value="LMN_ATRN_NET-like_EGF"/>
</dbReference>
<feature type="disulfide bond" evidence="12">
    <location>
        <begin position="1091"/>
        <end position="1108"/>
    </location>
</feature>
<dbReference type="PANTHER" id="PTHR10574:SF375">
    <property type="entry name" value="LAMININ SUBUNIT BETA-1"/>
    <property type="match status" value="1"/>
</dbReference>
<dbReference type="PROSITE" id="PS51116">
    <property type="entry name" value="LAMININ_IVB"/>
    <property type="match status" value="1"/>
</dbReference>
<feature type="domain" description="Laminin EGF-like" evidence="16">
    <location>
        <begin position="714"/>
        <end position="764"/>
    </location>
</feature>
<dbReference type="SMART" id="SM00181">
    <property type="entry name" value="EGF"/>
    <property type="match status" value="7"/>
</dbReference>
<feature type="disulfide bond" evidence="12">
    <location>
        <begin position="786"/>
        <end position="795"/>
    </location>
</feature>
<organism evidence="19 21">
    <name type="scientific">Hyalella azteca</name>
    <name type="common">Amphipod</name>
    <dbReference type="NCBI Taxonomy" id="294128"/>
    <lineage>
        <taxon>Eukaryota</taxon>
        <taxon>Metazoa</taxon>
        <taxon>Ecdysozoa</taxon>
        <taxon>Arthropoda</taxon>
        <taxon>Crustacea</taxon>
        <taxon>Multicrustacea</taxon>
        <taxon>Malacostraca</taxon>
        <taxon>Eumalacostraca</taxon>
        <taxon>Peracarida</taxon>
        <taxon>Amphipoda</taxon>
        <taxon>Senticaudata</taxon>
        <taxon>Talitrida</taxon>
        <taxon>Talitroidea</taxon>
        <taxon>Hyalellidae</taxon>
        <taxon>Hyalella</taxon>
    </lineage>
</organism>
<dbReference type="Gene3D" id="2.60.120.260">
    <property type="entry name" value="Galactose-binding domain-like"/>
    <property type="match status" value="1"/>
</dbReference>
<sequence length="2042" mass="228459">MNLLSLWATVALLLLFVSLAPECTSSDLDRINPHSSGVDNAGHSKVSQSSRGSRWPNRFKDDTSDSSRSGKRRKRGRKKSSRHRQHSRRSHQTASDETFSYDKFPRDEGGITTSQRRGQSYPWSGREYVVGGSRITTTRKAKTTKTTISSNGTVRVLPGSTRVSTYTNSTSYASQLPHFPGGDLIDHSFPASSRESSRFPDKHQPTGDTDYSRVSEEETVDDYEEVNEVDSEFAKGRQLSEEEKMHPLEIYSYGTSSGRVSNSCERRSCYPATGNLLLGRQDRLSATSTCGLRSREKFCIVSHLQHRKKCFWCDSQTAQRGKPRFSHTIDNIIDRLDPRTGQRSWWQSENGVQNVSIQLDLEAEFHLTHLIITFRTFRPAAMLIERSFDFGLTWKVYKYFAYNCAESFPGIKQGPRSNISDIMCESRYSSTEPSTEGEVIFRVMPPSIPITDPYSDEVQSLLKITNLRVNFTKLHTLGDQLLDTRPEIKEKYYYAIYEMVVRGSCSCYGHASRCLPLPGVPNRPGMVHGRCECTHYTTGLNCEKCQDFYHDLPWRPAVVTESNACKRCNCNNHSTKCYFDPKVYEETGRISGGVCQECAHNTQGRNCQECVPYFYQEEGRDLRDPAICQPCNCDTRGSLNDGICESHTDEKTGLVAGRCSCKQNVDGLKCDNCKPGYWNFTAENPLGCQELNAGYLRTEEYRHQPRSEWPVDYCTCNRLGTVNNQGCNVHSGECQCKRFVTGRDCNQCLPQHYDLSDHPDGCKPCDCDRGGSLDNDCDVITGQCKCRPHVVGRRCDEPEEGYYVPSLNYLTYEAELANGSELYCDEASLFGYKTTSGKSCQVVMRERNKDGSRGTWTGLGFMRVVEGSRLEFDIDNIETSMEYDLVIKYEPQFRNHWDNVQVTVERFEPVDPTGPCKNVRPINDQMIVSLRDSQYHETLFPPLCLEAGKRYKVRVEFRRTNAQQDLPSASILIDSMMLIPRTENLPFYTGSLENDNLRQEFEYYRCRDSFYTGSSETLPELCEKEHLDSIGFYVYGQAFACECDKTGAQSNICSQLGGQCNCKRNVAGRRCDRCTPGTYGLGPQGCTPCECNPVGSLDNFCNVIDGKCKCRPNTYGRQCNECQPGYWNFPNCQRCECNGHADSCDPVTGACIKCASNTAGPNCAVCKEGYYGDPRLSVGISCRQCPCPGIAGSGHSFASRCYLDPFTKDVVCECEEGYLGPRCNECSDNYHGQPDLVGGLCRSCDCNGNIDLSRPGNCDRKTGECLACLFDTSGQNCGRCKPGYFGDALVRNCTKCRCDLLGSRNDECDHITGQCPCHPNVIGQECRSCAPNHWKIASGKGCEKCDCDLVGSISDQCNEFDGQCQCREGFGGRRCNQCQTYFFGDPRKTCLPCNCNHEGSSNHQCHPETGKCECNEGIGGDKCDRCARGYSGQAPHCQPCGECFDNWDFILDQLKDRTAALIESASQIRRSGATGAYSNEFESMEDKIEDVRNILLTANTTSQDLVALQELIDKLTGELDSRSQELAGLETAVDNTTQRISLAKNSLVTLRDQAELLRNEAGDLKSKATKLQEANVEGALNLTRNANERSKKAEERALSTESILQESRRNRKRTELKLLHNAYSFQNNPKNNDEMLDKLSMRLDAMKTAMPDLNEKVCDKRGDPCDSLCGGAGCGTCGELACTEGLVQKSRLTLKFATDAETTLKSKEAATDNLLRGISGVKRQSDEAKALAQMAYDASLMSRNETDAYKMALAELLRNITDYFESPAATPDGIRTLAEETKLLDIKLKPEQITELATRISKTIDSLTNIQTIIDATRNDLLTATRLKERADEARVKAEETLDVALRVDDALQSAREAQDAAETAISGATDDISATEADLSQIAVETEAADRRATTSLQEVENLEGRLTQVKQQYKINQRHLEDTRNAVDEATVKAQKASHDATNLEDRYQEVIRILESKSSSAEEARRRADALKERANKLASETFNQLKLLQDLQEIFSKNEVSIESYESELRVMEESMVEYHSYILQKAEFYTTCTSGRR</sequence>
<dbReference type="RefSeq" id="XP_018022769.1">
    <property type="nucleotide sequence ID" value="XM_018167280.2"/>
</dbReference>
<dbReference type="GO" id="GO:0043256">
    <property type="term" value="C:laminin complex"/>
    <property type="evidence" value="ECO:0007669"/>
    <property type="project" value="TreeGrafter"/>
</dbReference>
<feature type="disulfide bond" evidence="12">
    <location>
        <begin position="765"/>
        <end position="777"/>
    </location>
</feature>
<dbReference type="InterPro" id="IPR008211">
    <property type="entry name" value="Laminin_N"/>
</dbReference>
<feature type="coiled-coil region" evidence="13">
    <location>
        <begin position="1894"/>
        <end position="1984"/>
    </location>
</feature>
<feature type="domain" description="Laminin EGF-like" evidence="16">
    <location>
        <begin position="765"/>
        <end position="810"/>
    </location>
</feature>
<keyword evidence="3" id="KW-0272">Extracellular matrix</keyword>
<feature type="domain" description="Laminin EGF-like" evidence="16">
    <location>
        <begin position="1393"/>
        <end position="1439"/>
    </location>
</feature>
<feature type="disulfide bond" evidence="12">
    <location>
        <begin position="767"/>
        <end position="784"/>
    </location>
</feature>
<dbReference type="PROSITE" id="PS51117">
    <property type="entry name" value="LAMININ_NTER"/>
    <property type="match status" value="1"/>
</dbReference>
<feature type="domain" description="Laminin EGF-like" evidence="16">
    <location>
        <begin position="1244"/>
        <end position="1295"/>
    </location>
</feature>
<feature type="compositionally biased region" description="Basic and acidic residues" evidence="14">
    <location>
        <begin position="195"/>
        <end position="216"/>
    </location>
</feature>
<dbReference type="SUPFAM" id="SSF57196">
    <property type="entry name" value="EGF/Laminin"/>
    <property type="match status" value="13"/>
</dbReference>
<feature type="disulfide bond" evidence="12">
    <location>
        <begin position="1154"/>
        <end position="1163"/>
    </location>
</feature>
<dbReference type="FunFam" id="2.10.25.10:FF:000084">
    <property type="entry name" value="Laminin subunit alpha 3"/>
    <property type="match status" value="1"/>
</dbReference>
<comment type="caution">
    <text evidence="12">Lacks conserved residue(s) required for the propagation of feature annotation.</text>
</comment>
<dbReference type="Pfam" id="PF24973">
    <property type="entry name" value="EGF_LMN_ATRN"/>
    <property type="match status" value="2"/>
</dbReference>
<feature type="compositionally biased region" description="Basic and acidic residues" evidence="14">
    <location>
        <begin position="1587"/>
        <end position="1598"/>
    </location>
</feature>
<feature type="domain" description="Laminin EGF-like" evidence="16">
    <location>
        <begin position="1296"/>
        <end position="1344"/>
    </location>
</feature>
<dbReference type="FunFam" id="2.10.25.10:FF:000130">
    <property type="entry name" value="Laminin subunit beta 1"/>
    <property type="match status" value="1"/>
</dbReference>
<dbReference type="FunFam" id="2.10.25.10:FF:000011">
    <property type="entry name" value="Cadherin EGF LAG seven-pass G-type receptor"/>
    <property type="match status" value="2"/>
</dbReference>
<dbReference type="Gene3D" id="2.10.25.10">
    <property type="entry name" value="Laminin"/>
    <property type="match status" value="11"/>
</dbReference>
<dbReference type="CDD" id="cd00055">
    <property type="entry name" value="EGF_Lam"/>
    <property type="match status" value="13"/>
</dbReference>
<keyword evidence="6" id="KW-0084">Basement membrane</keyword>
<keyword evidence="9 12" id="KW-1015">Disulfide bond</keyword>
<feature type="region of interest" description="Disordered" evidence="14">
    <location>
        <begin position="1587"/>
        <end position="1606"/>
    </location>
</feature>
<evidence type="ECO:0000256" key="2">
    <source>
        <dbReference type="ARBA" id="ARBA00022525"/>
    </source>
</evidence>
<feature type="disulfide bond" evidence="12">
    <location>
        <begin position="1345"/>
        <end position="1357"/>
    </location>
</feature>
<dbReference type="FunFam" id="2.170.300.10:FF:000001">
    <property type="entry name" value="Laminin subunit beta-1"/>
    <property type="match status" value="1"/>
</dbReference>
<proteinExistence type="predicted"/>
<feature type="disulfide bond" evidence="12">
    <location>
        <begin position="1041"/>
        <end position="1053"/>
    </location>
</feature>
<dbReference type="InterPro" id="IPR000742">
    <property type="entry name" value="EGF"/>
</dbReference>
<dbReference type="GeneID" id="108678803"/>
<dbReference type="Proteomes" id="UP000694843">
    <property type="component" value="Unplaced"/>
</dbReference>
<feature type="disulfide bond" evidence="12">
    <location>
        <begin position="1317"/>
        <end position="1326"/>
    </location>
</feature>
<feature type="disulfide bond" evidence="12">
    <location>
        <begin position="1062"/>
        <end position="1071"/>
    </location>
</feature>
<feature type="domain" description="Laminin EGF-like" evidence="16">
    <location>
        <begin position="1345"/>
        <end position="1392"/>
    </location>
</feature>
<dbReference type="SMART" id="SM00180">
    <property type="entry name" value="EGF_Lam"/>
    <property type="match status" value="13"/>
</dbReference>
<reference evidence="20 21" key="1">
    <citation type="submission" date="2025-04" db="UniProtKB">
        <authorList>
            <consortium name="RefSeq"/>
        </authorList>
    </citation>
    <scope>IDENTIFICATION</scope>
    <source>
        <tissue evidence="20 21">Whole organism</tissue>
    </source>
</reference>
<dbReference type="InterPro" id="IPR002049">
    <property type="entry name" value="LE_dom"/>
</dbReference>
<feature type="domain" description="Laminin IV type B" evidence="17">
    <location>
        <begin position="804"/>
        <end position="1034"/>
    </location>
</feature>
<evidence type="ECO:0000256" key="7">
    <source>
        <dbReference type="ARBA" id="ARBA00022889"/>
    </source>
</evidence>
<feature type="region of interest" description="Disordered" evidence="14">
    <location>
        <begin position="34"/>
        <end position="125"/>
    </location>
</feature>
<dbReference type="InterPro" id="IPR013015">
    <property type="entry name" value="Laminin_IV_B"/>
</dbReference>
<feature type="signal peptide" evidence="15">
    <location>
        <begin position="1"/>
        <end position="25"/>
    </location>
</feature>
<dbReference type="SUPFAM" id="SSF57997">
    <property type="entry name" value="Tropomyosin"/>
    <property type="match status" value="1"/>
</dbReference>
<dbReference type="Pfam" id="PF00053">
    <property type="entry name" value="EGF_laminin"/>
    <property type="match status" value="11"/>
</dbReference>
<feature type="compositionally biased region" description="Basic residues" evidence="14">
    <location>
        <begin position="69"/>
        <end position="91"/>
    </location>
</feature>
<dbReference type="Gene3D" id="2.170.300.10">
    <property type="entry name" value="Tie2 ligand-binding domain superfamily"/>
    <property type="match status" value="1"/>
</dbReference>
<evidence type="ECO:0000256" key="13">
    <source>
        <dbReference type="SAM" id="Coils"/>
    </source>
</evidence>
<keyword evidence="7" id="KW-0130">Cell adhesion</keyword>
<evidence type="ECO:0000259" key="17">
    <source>
        <dbReference type="PROSITE" id="PS51116"/>
    </source>
</evidence>
<keyword evidence="5" id="KW-0677">Repeat</keyword>
<evidence type="ECO:0000313" key="20">
    <source>
        <dbReference type="RefSeq" id="XP_018022768.1"/>
    </source>
</evidence>
<dbReference type="FunFam" id="2.10.25.10:FF:000074">
    <property type="entry name" value="Laminin subunit alpha"/>
    <property type="match status" value="1"/>
</dbReference>
<feature type="domain" description="Laminin EGF-like" evidence="16">
    <location>
        <begin position="1041"/>
        <end position="1088"/>
    </location>
</feature>
<dbReference type="SMART" id="SM00136">
    <property type="entry name" value="LamNT"/>
    <property type="match status" value="1"/>
</dbReference>
<evidence type="ECO:0000256" key="14">
    <source>
        <dbReference type="SAM" id="MobiDB-lite"/>
    </source>
</evidence>
<dbReference type="GO" id="GO:0034446">
    <property type="term" value="P:substrate adhesion-dependent cell spreading"/>
    <property type="evidence" value="ECO:0007669"/>
    <property type="project" value="TreeGrafter"/>
</dbReference>
<evidence type="ECO:0000256" key="15">
    <source>
        <dbReference type="SAM" id="SignalP"/>
    </source>
</evidence>
<dbReference type="OrthoDB" id="5985440at2759"/>
<dbReference type="FunFam" id="2.10.25.10:FF:000135">
    <property type="entry name" value="Laminin subunit beta 4"/>
    <property type="match status" value="2"/>
</dbReference>
<evidence type="ECO:0000259" key="16">
    <source>
        <dbReference type="PROSITE" id="PS50027"/>
    </source>
</evidence>
<evidence type="ECO:0000256" key="1">
    <source>
        <dbReference type="ARBA" id="ARBA00004302"/>
    </source>
</evidence>
<evidence type="ECO:0000313" key="21">
    <source>
        <dbReference type="RefSeq" id="XP_018022769.1"/>
    </source>
</evidence>
<dbReference type="PANTHER" id="PTHR10574">
    <property type="entry name" value="NETRIN/LAMININ-RELATED"/>
    <property type="match status" value="1"/>
</dbReference>
<dbReference type="RefSeq" id="XP_018022768.1">
    <property type="nucleotide sequence ID" value="XM_018167279.2"/>
</dbReference>
<feature type="disulfide bond" evidence="12">
    <location>
        <begin position="1110"/>
        <end position="1119"/>
    </location>
</feature>
<evidence type="ECO:0000256" key="6">
    <source>
        <dbReference type="ARBA" id="ARBA00022869"/>
    </source>
</evidence>
<keyword evidence="11 12" id="KW-0424">Laminin EGF-like domain</keyword>
<feature type="disulfide bond" evidence="12">
    <location>
        <begin position="736"/>
        <end position="745"/>
    </location>
</feature>
<comment type="subcellular location">
    <subcellularLocation>
        <location evidence="1">Secreted</location>
        <location evidence="1">Extracellular space</location>
        <location evidence="1">Extracellular matrix</location>
        <location evidence="1">Basement membrane</location>
    </subcellularLocation>
</comment>
<dbReference type="GO" id="GO:0007411">
    <property type="term" value="P:axon guidance"/>
    <property type="evidence" value="ECO:0007669"/>
    <property type="project" value="TreeGrafter"/>
</dbReference>
<feature type="region of interest" description="Disordered" evidence="14">
    <location>
        <begin position="183"/>
        <end position="224"/>
    </location>
</feature>
<feature type="disulfide bond" evidence="12">
    <location>
        <begin position="1395"/>
        <end position="1412"/>
    </location>
</feature>
<feature type="disulfide bond" evidence="12">
    <location>
        <begin position="748"/>
        <end position="762"/>
    </location>
</feature>
<dbReference type="Pfam" id="PF21199">
    <property type="entry name" value="LAMININ_IV_B"/>
    <property type="match status" value="1"/>
</dbReference>
<feature type="disulfide bond" evidence="12">
    <location>
        <begin position="533"/>
        <end position="542"/>
    </location>
</feature>
<evidence type="ECO:0000313" key="19">
    <source>
        <dbReference type="Proteomes" id="UP000694843"/>
    </source>
</evidence>
<feature type="domain" description="Laminin N-terminal" evidence="18">
    <location>
        <begin position="265"/>
        <end position="504"/>
    </location>
</feature>
<dbReference type="OMA" id="DYQCDRE"/>